<accession>A0A383DF37</accession>
<evidence type="ECO:0000313" key="2">
    <source>
        <dbReference type="EMBL" id="SVE42954.1"/>
    </source>
</evidence>
<protein>
    <recommendedName>
        <fullName evidence="3">CoA transferase</fullName>
    </recommendedName>
</protein>
<feature type="non-terminal residue" evidence="2">
    <location>
        <position position="236"/>
    </location>
</feature>
<dbReference type="SUPFAM" id="SSF89796">
    <property type="entry name" value="CoA-transferase family III (CaiB/BaiF)"/>
    <property type="match status" value="1"/>
</dbReference>
<dbReference type="InterPro" id="IPR023606">
    <property type="entry name" value="CoA-Trfase_III_dom_1_sf"/>
</dbReference>
<evidence type="ECO:0000256" key="1">
    <source>
        <dbReference type="ARBA" id="ARBA00022679"/>
    </source>
</evidence>
<dbReference type="PANTHER" id="PTHR48207:SF3">
    <property type="entry name" value="SUCCINATE--HYDROXYMETHYLGLUTARATE COA-TRANSFERASE"/>
    <property type="match status" value="1"/>
</dbReference>
<dbReference type="GO" id="GO:0008410">
    <property type="term" value="F:CoA-transferase activity"/>
    <property type="evidence" value="ECO:0007669"/>
    <property type="project" value="TreeGrafter"/>
</dbReference>
<dbReference type="InterPro" id="IPR050483">
    <property type="entry name" value="CoA-transferase_III_domain"/>
</dbReference>
<dbReference type="AlphaFoldDB" id="A0A383DF37"/>
<dbReference type="EMBL" id="UINC01216707">
    <property type="protein sequence ID" value="SVE42954.1"/>
    <property type="molecule type" value="Genomic_DNA"/>
</dbReference>
<dbReference type="Gene3D" id="3.40.50.10540">
    <property type="entry name" value="Crotonobetainyl-coa:carnitine coa-transferase, domain 1"/>
    <property type="match status" value="1"/>
</dbReference>
<name>A0A383DF37_9ZZZZ</name>
<organism evidence="2">
    <name type="scientific">marine metagenome</name>
    <dbReference type="NCBI Taxonomy" id="408172"/>
    <lineage>
        <taxon>unclassified sequences</taxon>
        <taxon>metagenomes</taxon>
        <taxon>ecological metagenomes</taxon>
    </lineage>
</organism>
<proteinExistence type="predicted"/>
<evidence type="ECO:0008006" key="3">
    <source>
        <dbReference type="Google" id="ProtNLM"/>
    </source>
</evidence>
<dbReference type="InterPro" id="IPR003673">
    <property type="entry name" value="CoA-Trfase_fam_III"/>
</dbReference>
<dbReference type="Gene3D" id="3.30.1540.10">
    <property type="entry name" value="formyl-coa transferase, domain 3"/>
    <property type="match status" value="1"/>
</dbReference>
<gene>
    <name evidence="2" type="ORF">METZ01_LOCUS495808</name>
</gene>
<dbReference type="Pfam" id="PF02515">
    <property type="entry name" value="CoA_transf_3"/>
    <property type="match status" value="1"/>
</dbReference>
<reference evidence="2" key="1">
    <citation type="submission" date="2018-05" db="EMBL/GenBank/DDBJ databases">
        <authorList>
            <person name="Lanie J.A."/>
            <person name="Ng W.-L."/>
            <person name="Kazmierczak K.M."/>
            <person name="Andrzejewski T.M."/>
            <person name="Davidsen T.M."/>
            <person name="Wayne K.J."/>
            <person name="Tettelin H."/>
            <person name="Glass J.I."/>
            <person name="Rusch D."/>
            <person name="Podicherti R."/>
            <person name="Tsui H.-C.T."/>
            <person name="Winkler M.E."/>
        </authorList>
    </citation>
    <scope>NUCLEOTIDE SEQUENCE</scope>
</reference>
<dbReference type="PANTHER" id="PTHR48207">
    <property type="entry name" value="SUCCINATE--HYDROXYMETHYLGLUTARATE COA-TRANSFERASE"/>
    <property type="match status" value="1"/>
</dbReference>
<sequence>MSAIYYRNMTGQGQHVDSSQWIIGVPLNGAAFLDIQANGRSTMRMGYPPGNRAHWPGTPLVNNYRGPTIAPHNAFKTSPGEYNDWCAIVCRSDDEWRRLVGVMGAPSWANGEKFATLEGRLEHQEEMDQGIEAWTNTLGKYEIMERCQVAGVSAMPVQNSQDRVDNDPHLRHREMYRDVEHPALGTWPLQNAPFKMSETPAFNSRSGPLIGGHNKEVLEGLLGISHEELVNGFEDG</sequence>
<dbReference type="InterPro" id="IPR044855">
    <property type="entry name" value="CoA-Trfase_III_dom3_sf"/>
</dbReference>
<keyword evidence="1" id="KW-0808">Transferase</keyword>